<reference evidence="2 3" key="1">
    <citation type="journal article" date="2021" name="Comput. Struct. Biotechnol. J.">
        <title>De novo genome assembly of the potent medicinal plant Rehmannia glutinosa using nanopore technology.</title>
        <authorList>
            <person name="Ma L."/>
            <person name="Dong C."/>
            <person name="Song C."/>
            <person name="Wang X."/>
            <person name="Zheng X."/>
            <person name="Niu Y."/>
            <person name="Chen S."/>
            <person name="Feng W."/>
        </authorList>
    </citation>
    <scope>NUCLEOTIDE SEQUENCE [LARGE SCALE GENOMIC DNA]</scope>
    <source>
        <strain evidence="2">DH-2019</strain>
    </source>
</reference>
<comment type="caution">
    <text evidence="2">The sequence shown here is derived from an EMBL/GenBank/DDBJ whole genome shotgun (WGS) entry which is preliminary data.</text>
</comment>
<evidence type="ECO:0000313" key="3">
    <source>
        <dbReference type="Proteomes" id="UP001318860"/>
    </source>
</evidence>
<evidence type="ECO:0000313" key="2">
    <source>
        <dbReference type="EMBL" id="KAK6122976.1"/>
    </source>
</evidence>
<feature type="transmembrane region" description="Helical" evidence="1">
    <location>
        <begin position="308"/>
        <end position="335"/>
    </location>
</feature>
<keyword evidence="1" id="KW-0472">Membrane</keyword>
<feature type="transmembrane region" description="Helical" evidence="1">
    <location>
        <begin position="435"/>
        <end position="461"/>
    </location>
</feature>
<dbReference type="EMBL" id="JABTTQ020002615">
    <property type="protein sequence ID" value="KAK6122976.1"/>
    <property type="molecule type" value="Genomic_DNA"/>
</dbReference>
<feature type="transmembrane region" description="Helical" evidence="1">
    <location>
        <begin position="355"/>
        <end position="378"/>
    </location>
</feature>
<organism evidence="2 3">
    <name type="scientific">Rehmannia glutinosa</name>
    <name type="common">Chinese foxglove</name>
    <dbReference type="NCBI Taxonomy" id="99300"/>
    <lineage>
        <taxon>Eukaryota</taxon>
        <taxon>Viridiplantae</taxon>
        <taxon>Streptophyta</taxon>
        <taxon>Embryophyta</taxon>
        <taxon>Tracheophyta</taxon>
        <taxon>Spermatophyta</taxon>
        <taxon>Magnoliopsida</taxon>
        <taxon>eudicotyledons</taxon>
        <taxon>Gunneridae</taxon>
        <taxon>Pentapetalae</taxon>
        <taxon>asterids</taxon>
        <taxon>lamiids</taxon>
        <taxon>Lamiales</taxon>
        <taxon>Orobanchaceae</taxon>
        <taxon>Rehmannieae</taxon>
        <taxon>Rehmannia</taxon>
    </lineage>
</organism>
<gene>
    <name evidence="2" type="ORF">DH2020_043275</name>
</gene>
<accession>A0ABR0UKK5</accession>
<dbReference type="PANTHER" id="PTHR35307:SF3">
    <property type="entry name" value="DUF4220 DOMAIN-CONTAINING PROTEIN"/>
    <property type="match status" value="1"/>
</dbReference>
<keyword evidence="1" id="KW-0812">Transmembrane</keyword>
<protein>
    <submittedName>
        <fullName evidence="2">Uncharacterized protein</fullName>
    </submittedName>
</protein>
<dbReference type="PANTHER" id="PTHR35307">
    <property type="entry name" value="PROTEIN, PUTATIVE-RELATED"/>
    <property type="match status" value="1"/>
</dbReference>
<keyword evidence="1" id="KW-1133">Transmembrane helix</keyword>
<feature type="transmembrane region" description="Helical" evidence="1">
    <location>
        <begin position="235"/>
        <end position="254"/>
    </location>
</feature>
<keyword evidence="3" id="KW-1185">Reference proteome</keyword>
<proteinExistence type="predicted"/>
<name>A0ABR0UKK5_REHGL</name>
<sequence>MKQSKNLIKPLQKSVNFDGVREFDNNEIQNLHSQERPNCWSLPVVTLTSIAISFPNITDRKSNQLLVAVSEGLYFAKLIEKSLDGNGDLTNNSKVADAVLVGVELYKRWQDEDLQKADLKGKTLEETLQKLSDIAEKIVTSFTIDTNNFLVTLSAECKNMALNNEKLVRVSSLVLMSTAMANFMESLRSMGDNEIMLNLADLGILVITIVVNVGIHIGQMSSYVGVGLILAEEIISIVSLLLLLVILCSSALVVPTAKRYIKSQYNQMHKRVSNDDELVVWGSKFAIDELRVVVRRYWVMIKSGSPQFVIACSVICITSGVVCLLMALTLLQVLIKVPSIYNFADSSYSNYKWSINWILVIQSIGLALGTIGPLLRWFDASIFKSSKIGHKSFKDELKVEDYWTQRLTQWRHSTLPLKKGHHKLRKLLHDTKNKLLNICILVQILTVLASKLFLLISAIFVKGLMFCFYHIKILKACDSKKSDDTIESKLRSGMEMDFSRYILLLEGEAELPKRTLKNICNEMDKLTQNGKMKQSKNLIKLLQKYVNFDG</sequence>
<evidence type="ECO:0000256" key="1">
    <source>
        <dbReference type="SAM" id="Phobius"/>
    </source>
</evidence>
<feature type="transmembrane region" description="Helical" evidence="1">
    <location>
        <begin position="196"/>
        <end position="215"/>
    </location>
</feature>
<dbReference type="Proteomes" id="UP001318860">
    <property type="component" value="Unassembled WGS sequence"/>
</dbReference>